<keyword evidence="3" id="KW-1185">Reference proteome</keyword>
<name>A0A5C6RG29_9BACT</name>
<evidence type="ECO:0000256" key="1">
    <source>
        <dbReference type="SAM" id="SignalP"/>
    </source>
</evidence>
<evidence type="ECO:0008006" key="4">
    <source>
        <dbReference type="Google" id="ProtNLM"/>
    </source>
</evidence>
<sequence length="167" mass="17821">MKLSIFFRTAYLLGVVGMLLLSSCGQETASEYPVNGQSFVMEGPLFQGPNTAQASFTPAMKAEGKLTSATLASAVLKAPEGHNFDAFSDVVLQLVTSSSDMIQVGVLNPVPKGQSSLTLQVSNEADLSELLSSEECVWVIDANIPVDMMDTTITFSGDFTFDVTHTK</sequence>
<proteinExistence type="predicted"/>
<organism evidence="2 3">
    <name type="scientific">Phaeodactylibacter luteus</name>
    <dbReference type="NCBI Taxonomy" id="1564516"/>
    <lineage>
        <taxon>Bacteria</taxon>
        <taxon>Pseudomonadati</taxon>
        <taxon>Bacteroidota</taxon>
        <taxon>Saprospiria</taxon>
        <taxon>Saprospirales</taxon>
        <taxon>Haliscomenobacteraceae</taxon>
        <taxon>Phaeodactylibacter</taxon>
    </lineage>
</organism>
<feature type="signal peptide" evidence="1">
    <location>
        <begin position="1"/>
        <end position="29"/>
    </location>
</feature>
<feature type="chain" id="PRO_5022833052" description="Lipoprotein" evidence="1">
    <location>
        <begin position="30"/>
        <end position="167"/>
    </location>
</feature>
<keyword evidence="1" id="KW-0732">Signal</keyword>
<dbReference type="Proteomes" id="UP000321580">
    <property type="component" value="Unassembled WGS sequence"/>
</dbReference>
<reference evidence="2 3" key="1">
    <citation type="submission" date="2019-08" db="EMBL/GenBank/DDBJ databases">
        <title>Genome of Phaeodactylibacter luteus.</title>
        <authorList>
            <person name="Bowman J.P."/>
        </authorList>
    </citation>
    <scope>NUCLEOTIDE SEQUENCE [LARGE SCALE GENOMIC DNA]</scope>
    <source>
        <strain evidence="2 3">KCTC 42180</strain>
    </source>
</reference>
<dbReference type="PROSITE" id="PS51257">
    <property type="entry name" value="PROKAR_LIPOPROTEIN"/>
    <property type="match status" value="1"/>
</dbReference>
<dbReference type="OrthoDB" id="1433169at2"/>
<dbReference type="AlphaFoldDB" id="A0A5C6RG29"/>
<evidence type="ECO:0000313" key="3">
    <source>
        <dbReference type="Proteomes" id="UP000321580"/>
    </source>
</evidence>
<accession>A0A5C6RG29</accession>
<dbReference type="RefSeq" id="WP_147169657.1">
    <property type="nucleotide sequence ID" value="NZ_VOOR01000098.1"/>
</dbReference>
<comment type="caution">
    <text evidence="2">The sequence shown here is derived from an EMBL/GenBank/DDBJ whole genome shotgun (WGS) entry which is preliminary data.</text>
</comment>
<gene>
    <name evidence="2" type="ORF">FRY97_21330</name>
</gene>
<protein>
    <recommendedName>
        <fullName evidence="4">Lipoprotein</fullName>
    </recommendedName>
</protein>
<evidence type="ECO:0000313" key="2">
    <source>
        <dbReference type="EMBL" id="TXB59415.1"/>
    </source>
</evidence>
<dbReference type="EMBL" id="VOOR01000098">
    <property type="protein sequence ID" value="TXB59415.1"/>
    <property type="molecule type" value="Genomic_DNA"/>
</dbReference>